<reference evidence="1 2" key="1">
    <citation type="submission" date="2018-06" db="EMBL/GenBank/DDBJ databases">
        <authorList>
            <consortium name="Pathogen Informatics"/>
            <person name="Doyle S."/>
        </authorList>
    </citation>
    <scope>NUCLEOTIDE SEQUENCE [LARGE SCALE GENOMIC DNA]</scope>
    <source>
        <strain evidence="1 2">NCTC13043</strain>
    </source>
</reference>
<name>A0A379EYM8_9BACT</name>
<sequence>MEKTYKHNKQNNISFIKQWIERYNNTSHDFYDDYHIDEIDNSLSKAKELWWNASVHIYNDFTSYIKELNLEYGVILCICISNFYTKTNIPRKWDNVILEGIDTPPSLYIYNKNNADIINWLKQCTLLECEYIKGTEVYYHEIKDVDDCYKTIFITQTKL</sequence>
<dbReference type="GeneID" id="78570028"/>
<dbReference type="EMBL" id="UGTP01000001">
    <property type="protein sequence ID" value="SUC11442.1"/>
    <property type="molecule type" value="Genomic_DNA"/>
</dbReference>
<dbReference type="RefSeq" id="WP_115082775.1">
    <property type="nucleotide sequence ID" value="NZ_UGTP01000001.1"/>
</dbReference>
<accession>A0A379EYM8</accession>
<proteinExistence type="predicted"/>
<evidence type="ECO:0000313" key="2">
    <source>
        <dbReference type="Proteomes" id="UP000254235"/>
    </source>
</evidence>
<gene>
    <name evidence="1" type="ORF">NCTC13043_00288</name>
</gene>
<dbReference type="Proteomes" id="UP000254235">
    <property type="component" value="Unassembled WGS sequence"/>
</dbReference>
<dbReference type="AlphaFoldDB" id="A0A379EYM8"/>
<organism evidence="1 2">
    <name type="scientific">Prevotella pallens</name>
    <dbReference type="NCBI Taxonomy" id="60133"/>
    <lineage>
        <taxon>Bacteria</taxon>
        <taxon>Pseudomonadati</taxon>
        <taxon>Bacteroidota</taxon>
        <taxon>Bacteroidia</taxon>
        <taxon>Bacteroidales</taxon>
        <taxon>Prevotellaceae</taxon>
        <taxon>Prevotella</taxon>
    </lineage>
</organism>
<dbReference type="OrthoDB" id="9889997at2"/>
<protein>
    <submittedName>
        <fullName evidence="1">Uncharacterized protein</fullName>
    </submittedName>
</protein>
<evidence type="ECO:0000313" key="1">
    <source>
        <dbReference type="EMBL" id="SUC11442.1"/>
    </source>
</evidence>